<dbReference type="OrthoDB" id="280278at2"/>
<organism evidence="3 4">
    <name type="scientific">Anoxybacter fermentans</name>
    <dbReference type="NCBI Taxonomy" id="1323375"/>
    <lineage>
        <taxon>Bacteria</taxon>
        <taxon>Bacillati</taxon>
        <taxon>Bacillota</taxon>
        <taxon>Clostridia</taxon>
        <taxon>Halanaerobiales</taxon>
        <taxon>Anoxybacter</taxon>
    </lineage>
</organism>
<gene>
    <name evidence="3" type="ORF">BBF96_07865</name>
</gene>
<name>A0A3Q9HQE0_9FIRM</name>
<evidence type="ECO:0000256" key="1">
    <source>
        <dbReference type="ARBA" id="ARBA00009350"/>
    </source>
</evidence>
<evidence type="ECO:0000256" key="2">
    <source>
        <dbReference type="HAMAP-Rule" id="MF_00674"/>
    </source>
</evidence>
<proteinExistence type="inferred from homology"/>
<dbReference type="InterPro" id="IPR002852">
    <property type="entry name" value="UPF0251"/>
</dbReference>
<dbReference type="PANTHER" id="PTHR37478:SF2">
    <property type="entry name" value="UPF0251 PROTEIN TK0562"/>
    <property type="match status" value="1"/>
</dbReference>
<keyword evidence="4" id="KW-1185">Reference proteome</keyword>
<dbReference type="Proteomes" id="UP000267250">
    <property type="component" value="Chromosome"/>
</dbReference>
<comment type="similarity">
    <text evidence="1 2">Belongs to the UPF0251 family.</text>
</comment>
<dbReference type="KEGG" id="aft:BBF96_07865"/>
<protein>
    <recommendedName>
        <fullName evidence="2">UPF0251 protein BBF96_07865</fullName>
    </recommendedName>
</protein>
<dbReference type="Pfam" id="PF02001">
    <property type="entry name" value="DUF134"/>
    <property type="match status" value="1"/>
</dbReference>
<dbReference type="EMBL" id="CP016379">
    <property type="protein sequence ID" value="AZR73306.1"/>
    <property type="molecule type" value="Genomic_DNA"/>
</dbReference>
<evidence type="ECO:0000313" key="3">
    <source>
        <dbReference type="EMBL" id="AZR73306.1"/>
    </source>
</evidence>
<evidence type="ECO:0000313" key="4">
    <source>
        <dbReference type="Proteomes" id="UP000267250"/>
    </source>
</evidence>
<dbReference type="Gene3D" id="1.10.10.10">
    <property type="entry name" value="Winged helix-like DNA-binding domain superfamily/Winged helix DNA-binding domain"/>
    <property type="match status" value="1"/>
</dbReference>
<dbReference type="InterPro" id="IPR036388">
    <property type="entry name" value="WH-like_DNA-bd_sf"/>
</dbReference>
<accession>A0A3Q9HQE0</accession>
<reference evidence="3 4" key="1">
    <citation type="submission" date="2016-07" db="EMBL/GenBank/DDBJ databases">
        <title>Genome and transcriptome analysis of iron-reducing fermentative bacteria Anoxybacter fermentans.</title>
        <authorList>
            <person name="Zeng X."/>
            <person name="Shao Z."/>
        </authorList>
    </citation>
    <scope>NUCLEOTIDE SEQUENCE [LARGE SCALE GENOMIC DNA]</scope>
    <source>
        <strain evidence="3 4">DY22613</strain>
    </source>
</reference>
<dbReference type="AlphaFoldDB" id="A0A3Q9HQE0"/>
<dbReference type="PANTHER" id="PTHR37478">
    <property type="match status" value="1"/>
</dbReference>
<dbReference type="HAMAP" id="MF_00674">
    <property type="entry name" value="UPF0251"/>
    <property type="match status" value="1"/>
</dbReference>
<dbReference type="RefSeq" id="WP_127016637.1">
    <property type="nucleotide sequence ID" value="NZ_CP016379.1"/>
</dbReference>
<sequence length="147" mass="17459">MPRPPKERRVEFIPEVKYFKPAGVPVRDLEEVVLTIEEVEAIRLKDKEGLMQEECADRMQVSRATFQRVLMEARKKIADALIEGKAIRVQGGDYRLAVKKFRCRKCDKVFKYTLEEYRREEQKVCPECNSRLEIDHSHRHRHRFGKS</sequence>